<evidence type="ECO:0000256" key="9">
    <source>
        <dbReference type="PIRSR" id="PIRSR016020-2"/>
    </source>
</evidence>
<comment type="similarity">
    <text evidence="4 7">Belongs to the glucose-6-phosphate 1-epimerase family.</text>
</comment>
<feature type="active site" evidence="8">
    <location>
        <position position="256"/>
    </location>
</feature>
<comment type="pathway">
    <text evidence="3">Carbohydrate metabolism; galactose metabolism.</text>
</comment>
<protein>
    <recommendedName>
        <fullName evidence="7">glucose-6-phosphate 1-epimerase</fullName>
        <ecNumber evidence="7">5.1.3.15</ecNumber>
    </recommendedName>
</protein>
<organism evidence="10 11">
    <name type="scientific">Mizuhopecten yessoensis</name>
    <name type="common">Japanese scallop</name>
    <name type="synonym">Patinopecten yessoensis</name>
    <dbReference type="NCBI Taxonomy" id="6573"/>
    <lineage>
        <taxon>Eukaryota</taxon>
        <taxon>Metazoa</taxon>
        <taxon>Spiralia</taxon>
        <taxon>Lophotrochozoa</taxon>
        <taxon>Mollusca</taxon>
        <taxon>Bivalvia</taxon>
        <taxon>Autobranchia</taxon>
        <taxon>Pteriomorphia</taxon>
        <taxon>Pectinida</taxon>
        <taxon>Pectinoidea</taxon>
        <taxon>Pectinidae</taxon>
        <taxon>Mizuhopecten</taxon>
    </lineage>
</organism>
<name>A0A210QI30_MIZYE</name>
<comment type="function">
    <text evidence="6">Mutarotase that catalyzes the interconversion of beta-D-galactose and alpha-D-galactose during galactose metabolism. Beta-D-galactose is metabolized in the liver into glucose 1-phosphate, the primary metabolic fuel, by the action of four enzymes that constitute the Leloir pathway: GALM, GALK1 (galactokinase), GALT (galactose-1-phosphate uridylyltransferase) and GALE (UDP-galactose-4'-epimerase). Involved in the maintenance of the equilibrium between the beta- and alpha-anomers of galactose, therefore ensuring a sufficient supply of the alpha-anomer for GALK1. Also active on D-glucose although shows a preference for galactose over glucose.</text>
</comment>
<evidence type="ECO:0000256" key="8">
    <source>
        <dbReference type="PIRSR" id="PIRSR016020-1"/>
    </source>
</evidence>
<feature type="binding site" evidence="9">
    <location>
        <position position="60"/>
    </location>
    <ligand>
        <name>substrate</name>
    </ligand>
</feature>
<evidence type="ECO:0000256" key="4">
    <source>
        <dbReference type="ARBA" id="ARBA00005866"/>
    </source>
</evidence>
<dbReference type="GO" id="GO:0005737">
    <property type="term" value="C:cytoplasm"/>
    <property type="evidence" value="ECO:0007669"/>
    <property type="project" value="TreeGrafter"/>
</dbReference>
<feature type="binding site" evidence="9">
    <location>
        <position position="78"/>
    </location>
    <ligand>
        <name>substrate</name>
    </ligand>
</feature>
<dbReference type="GO" id="GO:0004034">
    <property type="term" value="F:aldose 1-epimerase activity"/>
    <property type="evidence" value="ECO:0007669"/>
    <property type="project" value="UniProtKB-EC"/>
</dbReference>
<evidence type="ECO:0000256" key="6">
    <source>
        <dbReference type="ARBA" id="ARBA00045743"/>
    </source>
</evidence>
<evidence type="ECO:0000256" key="3">
    <source>
        <dbReference type="ARBA" id="ARBA00004947"/>
    </source>
</evidence>
<keyword evidence="11" id="KW-1185">Reference proteome</keyword>
<dbReference type="GO" id="GO:0030246">
    <property type="term" value="F:carbohydrate binding"/>
    <property type="evidence" value="ECO:0007669"/>
    <property type="project" value="UniProtKB-UniRule"/>
</dbReference>
<dbReference type="GO" id="GO:0047938">
    <property type="term" value="F:glucose-6-phosphate 1-epimerase activity"/>
    <property type="evidence" value="ECO:0007669"/>
    <property type="project" value="UniProtKB-UniRule"/>
</dbReference>
<dbReference type="InterPro" id="IPR008183">
    <property type="entry name" value="Aldose_1/G6P_1-epimerase"/>
</dbReference>
<dbReference type="AlphaFoldDB" id="A0A210QI30"/>
<keyword evidence="5 7" id="KW-0413">Isomerase</keyword>
<comment type="catalytic activity">
    <reaction evidence="2">
        <text>alpha-D-galactose = beta-D-galactose</text>
        <dbReference type="Rhea" id="RHEA:28675"/>
        <dbReference type="ChEBI" id="CHEBI:27667"/>
        <dbReference type="ChEBI" id="CHEBI:28061"/>
        <dbReference type="EC" id="5.1.3.3"/>
    </reaction>
    <physiologicalReaction direction="right-to-left" evidence="2">
        <dbReference type="Rhea" id="RHEA:28677"/>
    </physiologicalReaction>
</comment>
<evidence type="ECO:0000256" key="1">
    <source>
        <dbReference type="ARBA" id="ARBA00001096"/>
    </source>
</evidence>
<dbReference type="PIRSF" id="PIRSF016020">
    <property type="entry name" value="PHexose_mutarotase"/>
    <property type="match status" value="1"/>
</dbReference>
<gene>
    <name evidence="10" type="ORF">KP79_PYT14757</name>
</gene>
<dbReference type="Gene3D" id="2.70.98.10">
    <property type="match status" value="1"/>
</dbReference>
<dbReference type="InterPro" id="IPR025532">
    <property type="entry name" value="G6P_1-epimerase"/>
</dbReference>
<feature type="binding site" evidence="9">
    <location>
        <position position="83"/>
    </location>
    <ligand>
        <name>substrate</name>
    </ligand>
</feature>
<dbReference type="CDD" id="cd09020">
    <property type="entry name" value="D-hex-6-P-epi_like"/>
    <property type="match status" value="1"/>
</dbReference>
<accession>A0A210QI30</accession>
<evidence type="ECO:0000313" key="11">
    <source>
        <dbReference type="Proteomes" id="UP000242188"/>
    </source>
</evidence>
<comment type="catalytic activity">
    <reaction evidence="1">
        <text>alpha-D-glucose 6-phosphate = beta-D-glucose 6-phosphate</text>
        <dbReference type="Rhea" id="RHEA:16249"/>
        <dbReference type="ChEBI" id="CHEBI:58225"/>
        <dbReference type="ChEBI" id="CHEBI:58247"/>
        <dbReference type="EC" id="5.1.3.15"/>
    </reaction>
</comment>
<dbReference type="UniPathway" id="UPA00214"/>
<dbReference type="InterPro" id="IPR014718">
    <property type="entry name" value="GH-type_carb-bd"/>
</dbReference>
<sequence>MDTDLAGRVQERDVVILDGGVGTSVVVHLHGATALSWKCDGKEILFLSKKAVLDNSKAIRGGIPLVFPQFGPWTCGPQHGFARNKRWSVESQPQKADGTVTCSLALSDDEDTRKIWNYRFKLVYTLELTKSSLSTRLTVDNTGSEGFTFTTLMHSYFLTPDIATTTVRGLKGLNYVDKVKNGQELQEDRDKVTIPQNYDRVYQKCPSTVSMECSSHTVSVNLSNFTDVVVWNPWSEKARAMSDFGDEEYSTMVCVEAGRVSCPVQIAAGQQLAFQQTLQVQAKL</sequence>
<evidence type="ECO:0000256" key="2">
    <source>
        <dbReference type="ARBA" id="ARBA00001712"/>
    </source>
</evidence>
<dbReference type="Pfam" id="PF01263">
    <property type="entry name" value="Aldose_epim"/>
    <property type="match status" value="1"/>
</dbReference>
<dbReference type="OrthoDB" id="1659429at2759"/>
<reference evidence="10 11" key="1">
    <citation type="journal article" date="2017" name="Nat. Ecol. Evol.">
        <title>Scallop genome provides insights into evolution of bilaterian karyotype and development.</title>
        <authorList>
            <person name="Wang S."/>
            <person name="Zhang J."/>
            <person name="Jiao W."/>
            <person name="Li J."/>
            <person name="Xun X."/>
            <person name="Sun Y."/>
            <person name="Guo X."/>
            <person name="Huan P."/>
            <person name="Dong B."/>
            <person name="Zhang L."/>
            <person name="Hu X."/>
            <person name="Sun X."/>
            <person name="Wang J."/>
            <person name="Zhao C."/>
            <person name="Wang Y."/>
            <person name="Wang D."/>
            <person name="Huang X."/>
            <person name="Wang R."/>
            <person name="Lv J."/>
            <person name="Li Y."/>
            <person name="Zhang Z."/>
            <person name="Liu B."/>
            <person name="Lu W."/>
            <person name="Hui Y."/>
            <person name="Liang J."/>
            <person name="Zhou Z."/>
            <person name="Hou R."/>
            <person name="Li X."/>
            <person name="Liu Y."/>
            <person name="Li H."/>
            <person name="Ning X."/>
            <person name="Lin Y."/>
            <person name="Zhao L."/>
            <person name="Xing Q."/>
            <person name="Dou J."/>
            <person name="Li Y."/>
            <person name="Mao J."/>
            <person name="Guo H."/>
            <person name="Dou H."/>
            <person name="Li T."/>
            <person name="Mu C."/>
            <person name="Jiang W."/>
            <person name="Fu Q."/>
            <person name="Fu X."/>
            <person name="Miao Y."/>
            <person name="Liu J."/>
            <person name="Yu Q."/>
            <person name="Li R."/>
            <person name="Liao H."/>
            <person name="Li X."/>
            <person name="Kong Y."/>
            <person name="Jiang Z."/>
            <person name="Chourrout D."/>
            <person name="Li R."/>
            <person name="Bao Z."/>
        </authorList>
    </citation>
    <scope>NUCLEOTIDE SEQUENCE [LARGE SCALE GENOMIC DNA]</scope>
    <source>
        <strain evidence="10 11">PY_sf001</strain>
    </source>
</reference>
<comment type="caution">
    <text evidence="10">The sequence shown here is derived from an EMBL/GenBank/DDBJ whole genome shotgun (WGS) entry which is preliminary data.</text>
</comment>
<evidence type="ECO:0000313" key="10">
    <source>
        <dbReference type="EMBL" id="OWF48400.1"/>
    </source>
</evidence>
<dbReference type="EC" id="5.1.3.15" evidence="7"/>
<dbReference type="InterPro" id="IPR011013">
    <property type="entry name" value="Gal_mutarotase_sf_dom"/>
</dbReference>
<dbReference type="SUPFAM" id="SSF74650">
    <property type="entry name" value="Galactose mutarotase-like"/>
    <property type="match status" value="1"/>
</dbReference>
<dbReference type="PANTHER" id="PTHR11122:SF13">
    <property type="entry name" value="GLUCOSE-6-PHOSPHATE 1-EPIMERASE"/>
    <property type="match status" value="1"/>
</dbReference>
<dbReference type="PANTHER" id="PTHR11122">
    <property type="entry name" value="APOSPORY-ASSOCIATED PROTEIN C-RELATED"/>
    <property type="match status" value="1"/>
</dbReference>
<dbReference type="GO" id="GO:0006012">
    <property type="term" value="P:galactose metabolic process"/>
    <property type="evidence" value="ECO:0007669"/>
    <property type="project" value="UniProtKB-UniPathway"/>
</dbReference>
<evidence type="ECO:0000256" key="5">
    <source>
        <dbReference type="ARBA" id="ARBA00023235"/>
    </source>
</evidence>
<evidence type="ECO:0000256" key="7">
    <source>
        <dbReference type="PIRNR" id="PIRNR016020"/>
    </source>
</evidence>
<dbReference type="EMBL" id="NEDP02003547">
    <property type="protein sequence ID" value="OWF48400.1"/>
    <property type="molecule type" value="Genomic_DNA"/>
</dbReference>
<dbReference type="STRING" id="6573.A0A210QI30"/>
<proteinExistence type="inferred from homology"/>
<dbReference type="Proteomes" id="UP000242188">
    <property type="component" value="Unassembled WGS sequence"/>
</dbReference>
<feature type="active site" evidence="8">
    <location>
        <position position="154"/>
    </location>
</feature>